<accession>A0A1I3T6L9</accession>
<dbReference type="OrthoDB" id="1493289at2"/>
<dbReference type="STRING" id="1150112.SAMN04487893_11279"/>
<gene>
    <name evidence="2" type="ORF">SAMN04487893_11279</name>
</gene>
<dbReference type="Pfam" id="PF05552">
    <property type="entry name" value="MS_channel_1st_1"/>
    <property type="match status" value="1"/>
</dbReference>
<evidence type="ECO:0000313" key="3">
    <source>
        <dbReference type="Proteomes" id="UP000243887"/>
    </source>
</evidence>
<protein>
    <submittedName>
        <fullName evidence="2">Uncharacterized protein</fullName>
    </submittedName>
</protein>
<feature type="transmembrane region" description="Helical" evidence="1">
    <location>
        <begin position="184"/>
        <end position="206"/>
    </location>
</feature>
<keyword evidence="1" id="KW-1133">Transmembrane helix</keyword>
<dbReference type="RefSeq" id="WP_090679983.1">
    <property type="nucleotide sequence ID" value="NZ_FORU01000012.1"/>
</dbReference>
<dbReference type="Proteomes" id="UP000243887">
    <property type="component" value="Unassembled WGS sequence"/>
</dbReference>
<reference evidence="3" key="1">
    <citation type="submission" date="2016-10" db="EMBL/GenBank/DDBJ databases">
        <authorList>
            <person name="Varghese N."/>
            <person name="Submissions S."/>
        </authorList>
    </citation>
    <scope>NUCLEOTIDE SEQUENCE [LARGE SCALE GENOMIC DNA]</scope>
    <source>
        <strain evidence="3">DSM 26542</strain>
    </source>
</reference>
<proteinExistence type="predicted"/>
<evidence type="ECO:0000313" key="2">
    <source>
        <dbReference type="EMBL" id="SFJ65939.1"/>
    </source>
</evidence>
<dbReference type="InterPro" id="IPR008910">
    <property type="entry name" value="MSC_TM_helix"/>
</dbReference>
<feature type="transmembrane region" description="Helical" evidence="1">
    <location>
        <begin position="115"/>
        <end position="136"/>
    </location>
</feature>
<organism evidence="2 3">
    <name type="scientific">Myroides guanonis</name>
    <dbReference type="NCBI Taxonomy" id="1150112"/>
    <lineage>
        <taxon>Bacteria</taxon>
        <taxon>Pseudomonadati</taxon>
        <taxon>Bacteroidota</taxon>
        <taxon>Flavobacteriia</taxon>
        <taxon>Flavobacteriales</taxon>
        <taxon>Flavobacteriaceae</taxon>
        <taxon>Myroides</taxon>
    </lineage>
</organism>
<keyword evidence="1" id="KW-0812">Transmembrane</keyword>
<keyword evidence="3" id="KW-1185">Reference proteome</keyword>
<evidence type="ECO:0000256" key="1">
    <source>
        <dbReference type="SAM" id="Phobius"/>
    </source>
</evidence>
<name>A0A1I3T6L9_9FLAO</name>
<feature type="transmembrane region" description="Helical" evidence="1">
    <location>
        <begin position="24"/>
        <end position="48"/>
    </location>
</feature>
<feature type="transmembrane region" description="Helical" evidence="1">
    <location>
        <begin position="157"/>
        <end position="178"/>
    </location>
</feature>
<dbReference type="AlphaFoldDB" id="A0A1I3T6L9"/>
<feature type="transmembrane region" description="Helical" evidence="1">
    <location>
        <begin position="82"/>
        <end position="103"/>
    </location>
</feature>
<dbReference type="Gene3D" id="1.10.287.1260">
    <property type="match status" value="1"/>
</dbReference>
<keyword evidence="1" id="KW-0472">Membrane</keyword>
<dbReference type="EMBL" id="FORU01000012">
    <property type="protein sequence ID" value="SFJ65939.1"/>
    <property type="molecule type" value="Genomic_DNA"/>
</dbReference>
<sequence>MIDYIVEYSVASASTFIDVLVKGLVGFLLLVLYVVISWLLLKLTVYLFKKILRFLHIEKLQEVFDKNELFGKLSVEMRIERIVISFIKIFVILLLVVVGAELFGLEIVSREVGNFVSYMPKLFIALAMLVAGVYFASWLKKTIVGVLKAIDFSGARFVGALVFYIVFVFVGITALNQAGINTDVITSNISIVVGAIMLVIVLSLGLGSKDMVARLLNSFYARKNIEIGKRIKINNELEGYVIAIDNVYLCLLVDGKKNFIPINKISDSQIEILD</sequence>